<dbReference type="InterPro" id="IPR036388">
    <property type="entry name" value="WH-like_DNA-bd_sf"/>
</dbReference>
<name>A0ABY7U1B3_9SPHN</name>
<dbReference type="Gene3D" id="1.10.10.10">
    <property type="entry name" value="Winged helix-like DNA-binding domain superfamily/Winged helix DNA-binding domain"/>
    <property type="match status" value="1"/>
</dbReference>
<dbReference type="EMBL" id="CP117417">
    <property type="protein sequence ID" value="WCT78119.1"/>
    <property type="molecule type" value="Genomic_DNA"/>
</dbReference>
<reference evidence="2 3" key="1">
    <citation type="submission" date="2023-02" db="EMBL/GenBank/DDBJ databases">
        <title>Genome sequence of Novosphingobium humi KACC 19094.</title>
        <authorList>
            <person name="Kim S."/>
            <person name="Heo J."/>
            <person name="Kwon S.-W."/>
        </authorList>
    </citation>
    <scope>NUCLEOTIDE SEQUENCE [LARGE SCALE GENOMIC DNA]</scope>
    <source>
        <strain evidence="2 3">KACC 19094</strain>
    </source>
</reference>
<feature type="domain" description="HTH merR-type" evidence="1">
    <location>
        <begin position="16"/>
        <end position="41"/>
    </location>
</feature>
<organism evidence="2 3">
    <name type="scientific">Novosphingobium humi</name>
    <dbReference type="NCBI Taxonomy" id="2282397"/>
    <lineage>
        <taxon>Bacteria</taxon>
        <taxon>Pseudomonadati</taxon>
        <taxon>Pseudomonadota</taxon>
        <taxon>Alphaproteobacteria</taxon>
        <taxon>Sphingomonadales</taxon>
        <taxon>Sphingomonadaceae</taxon>
        <taxon>Novosphingobium</taxon>
    </lineage>
</organism>
<dbReference type="PROSITE" id="PS50937">
    <property type="entry name" value="HTH_MERR_2"/>
    <property type="match status" value="1"/>
</dbReference>
<protein>
    <submittedName>
        <fullName evidence="2">Helix-turn-helix domain-containing protein</fullName>
    </submittedName>
</protein>
<evidence type="ECO:0000313" key="2">
    <source>
        <dbReference type="EMBL" id="WCT78119.1"/>
    </source>
</evidence>
<dbReference type="InterPro" id="IPR000551">
    <property type="entry name" value="MerR-type_HTH_dom"/>
</dbReference>
<gene>
    <name evidence="2" type="ORF">PQ457_03855</name>
</gene>
<dbReference type="RefSeq" id="WP_273618462.1">
    <property type="nucleotide sequence ID" value="NZ_CP117417.1"/>
</dbReference>
<accession>A0ABY7U1B3</accession>
<evidence type="ECO:0000313" key="3">
    <source>
        <dbReference type="Proteomes" id="UP001218231"/>
    </source>
</evidence>
<dbReference type="Proteomes" id="UP001218231">
    <property type="component" value="Chromosome"/>
</dbReference>
<dbReference type="InterPro" id="IPR009061">
    <property type="entry name" value="DNA-bd_dom_put_sf"/>
</dbReference>
<keyword evidence="3" id="KW-1185">Reference proteome</keyword>
<sequence length="159" mass="17648">MPARRANPQRVKLHRSYSVSELALCCGVHKNTIRHWQAKGLEPVDSSRPTLFRGATIRAFLAKAKASRKSPCPPGTLYCLRCREPRKPALGMVDFVPITESGGNLRAICGTCETVMHRRARRADLGRIMPGCTVQITQGQIRLKGRASPSPNCDKERQN</sequence>
<dbReference type="SUPFAM" id="SSF46955">
    <property type="entry name" value="Putative DNA-binding domain"/>
    <property type="match status" value="1"/>
</dbReference>
<proteinExistence type="predicted"/>
<evidence type="ECO:0000259" key="1">
    <source>
        <dbReference type="PROSITE" id="PS50937"/>
    </source>
</evidence>